<evidence type="ECO:0000259" key="2">
    <source>
        <dbReference type="Pfam" id="PF19054"/>
    </source>
</evidence>
<gene>
    <name evidence="3" type="ORF">EV192_12811</name>
</gene>
<feature type="compositionally biased region" description="Polar residues" evidence="1">
    <location>
        <begin position="237"/>
        <end position="247"/>
    </location>
</feature>
<accession>A0A4R2IIZ2</accession>
<dbReference type="RefSeq" id="WP_132126521.1">
    <property type="nucleotide sequence ID" value="NZ_SLWS01000028.1"/>
</dbReference>
<dbReference type="InterPro" id="IPR043917">
    <property type="entry name" value="DUF5753"/>
</dbReference>
<dbReference type="AlphaFoldDB" id="A0A4R2IIZ2"/>
<proteinExistence type="predicted"/>
<comment type="caution">
    <text evidence="3">The sequence shown here is derived from an EMBL/GenBank/DDBJ whole genome shotgun (WGS) entry which is preliminary data.</text>
</comment>
<dbReference type="OrthoDB" id="2897536at2"/>
<evidence type="ECO:0000313" key="4">
    <source>
        <dbReference type="Proteomes" id="UP000295680"/>
    </source>
</evidence>
<sequence>MTETPIPGAGARLIAAIRGLRQMSGCNQVEASRLLGMPARKLNRLETHQLPTRDELRVILDMFTVRDRRPFEEMYEAARTQIAWWHSSTYGTANCRYAAAEDDASSVTEFSLGIIPDLLQTPDYSQALRDQCIAGADPTMAGRRLDMVPQRQARLFDRTRPPLRLQSIVHESVLYQGVSRTQLSRLIELARLPHVVLQVLPQSRGLHAGLTGSMILLRSRSTSSETSEKSPPRPTSGTRLNISRASP</sequence>
<dbReference type="Proteomes" id="UP000295680">
    <property type="component" value="Unassembled WGS sequence"/>
</dbReference>
<name>A0A4R2IIZ2_9PSEU</name>
<evidence type="ECO:0000256" key="1">
    <source>
        <dbReference type="SAM" id="MobiDB-lite"/>
    </source>
</evidence>
<evidence type="ECO:0000313" key="3">
    <source>
        <dbReference type="EMBL" id="TCO43748.1"/>
    </source>
</evidence>
<feature type="domain" description="DUF5753" evidence="2">
    <location>
        <begin position="96"/>
        <end position="221"/>
    </location>
</feature>
<feature type="region of interest" description="Disordered" evidence="1">
    <location>
        <begin position="219"/>
        <end position="247"/>
    </location>
</feature>
<protein>
    <recommendedName>
        <fullName evidence="2">DUF5753 domain-containing protein</fullName>
    </recommendedName>
</protein>
<keyword evidence="4" id="KW-1185">Reference proteome</keyword>
<organism evidence="3 4">
    <name type="scientific">Actinocrispum wychmicini</name>
    <dbReference type="NCBI Taxonomy" id="1213861"/>
    <lineage>
        <taxon>Bacteria</taxon>
        <taxon>Bacillati</taxon>
        <taxon>Actinomycetota</taxon>
        <taxon>Actinomycetes</taxon>
        <taxon>Pseudonocardiales</taxon>
        <taxon>Pseudonocardiaceae</taxon>
        <taxon>Actinocrispum</taxon>
    </lineage>
</organism>
<dbReference type="EMBL" id="SLWS01000028">
    <property type="protein sequence ID" value="TCO43748.1"/>
    <property type="molecule type" value="Genomic_DNA"/>
</dbReference>
<reference evidence="3 4" key="1">
    <citation type="submission" date="2019-03" db="EMBL/GenBank/DDBJ databases">
        <title>Genomic Encyclopedia of Type Strains, Phase IV (KMG-IV): sequencing the most valuable type-strain genomes for metagenomic binning, comparative biology and taxonomic classification.</title>
        <authorList>
            <person name="Goeker M."/>
        </authorList>
    </citation>
    <scope>NUCLEOTIDE SEQUENCE [LARGE SCALE GENOMIC DNA]</scope>
    <source>
        <strain evidence="3 4">DSM 45934</strain>
    </source>
</reference>
<dbReference type="Pfam" id="PF19054">
    <property type="entry name" value="DUF5753"/>
    <property type="match status" value="1"/>
</dbReference>